<dbReference type="AlphaFoldDB" id="A0A061RSU5"/>
<reference evidence="1" key="1">
    <citation type="submission" date="2014-05" db="EMBL/GenBank/DDBJ databases">
        <title>The transcriptome of the halophilic microalga Tetraselmis sp. GSL018 isolated from the Great Salt Lake, Utah.</title>
        <authorList>
            <person name="Jinkerson R.E."/>
            <person name="D'Adamo S."/>
            <person name="Posewitz M.C."/>
        </authorList>
    </citation>
    <scope>NUCLEOTIDE SEQUENCE</scope>
    <source>
        <strain evidence="1">GSL018</strain>
    </source>
</reference>
<sequence length="45" mass="5118">QAQTYRYRMECPVDPAAGLLSVGSSLKYLALFGEQGKHYRREKAQ</sequence>
<dbReference type="EMBL" id="GBEZ01012082">
    <property type="protein sequence ID" value="JAC73775.1"/>
    <property type="molecule type" value="Transcribed_RNA"/>
</dbReference>
<accession>A0A061RSU5</accession>
<protein>
    <submittedName>
        <fullName evidence="1">Uncharacterized protein</fullName>
    </submittedName>
</protein>
<gene>
    <name evidence="1" type="ORF">TSPGSL018_27913</name>
</gene>
<proteinExistence type="predicted"/>
<evidence type="ECO:0000313" key="1">
    <source>
        <dbReference type="EMBL" id="JAC73775.1"/>
    </source>
</evidence>
<organism evidence="1">
    <name type="scientific">Tetraselmis sp. GSL018</name>
    <dbReference type="NCBI Taxonomy" id="582737"/>
    <lineage>
        <taxon>Eukaryota</taxon>
        <taxon>Viridiplantae</taxon>
        <taxon>Chlorophyta</taxon>
        <taxon>core chlorophytes</taxon>
        <taxon>Chlorodendrophyceae</taxon>
        <taxon>Chlorodendrales</taxon>
        <taxon>Chlorodendraceae</taxon>
        <taxon>Tetraselmis</taxon>
    </lineage>
</organism>
<name>A0A061RSU5_9CHLO</name>
<feature type="non-terminal residue" evidence="1">
    <location>
        <position position="1"/>
    </location>
</feature>